<dbReference type="PANTHER" id="PTHR31541:SF57">
    <property type="entry name" value="TF-B3 DOMAIN-CONTAINING PROTEIN"/>
    <property type="match status" value="1"/>
</dbReference>
<reference evidence="7" key="1">
    <citation type="journal article" date="2023" name="Plant Biotechnol. J.">
        <title>Chromosome-level wild Hevea brasiliensis genome provides new tools for genomic-assisted breeding and valuable loci to elevate rubber yield.</title>
        <authorList>
            <person name="Cheng H."/>
            <person name="Song X."/>
            <person name="Hu Y."/>
            <person name="Wu T."/>
            <person name="Yang Q."/>
            <person name="An Z."/>
            <person name="Feng S."/>
            <person name="Deng Z."/>
            <person name="Wu W."/>
            <person name="Zeng X."/>
            <person name="Tu M."/>
            <person name="Wang X."/>
            <person name="Huang H."/>
        </authorList>
    </citation>
    <scope>NUCLEOTIDE SEQUENCE</scope>
    <source>
        <strain evidence="7">MT/VB/25A 57/8</strain>
    </source>
</reference>
<evidence type="ECO:0000256" key="6">
    <source>
        <dbReference type="SAM" id="MobiDB-lite"/>
    </source>
</evidence>
<evidence type="ECO:0000313" key="8">
    <source>
        <dbReference type="Proteomes" id="UP001174677"/>
    </source>
</evidence>
<evidence type="ECO:0008006" key="9">
    <source>
        <dbReference type="Google" id="ProtNLM"/>
    </source>
</evidence>
<dbReference type="Gene3D" id="2.40.330.10">
    <property type="entry name" value="DNA-binding pseudobarrel domain"/>
    <property type="match status" value="1"/>
</dbReference>
<evidence type="ECO:0000256" key="5">
    <source>
        <dbReference type="ARBA" id="ARBA00023242"/>
    </source>
</evidence>
<name>A0ABQ9KKA7_HEVBR</name>
<dbReference type="PANTHER" id="PTHR31541">
    <property type="entry name" value="B3 DOMAIN PLANT PROTEIN-RELATED"/>
    <property type="match status" value="1"/>
</dbReference>
<evidence type="ECO:0000256" key="3">
    <source>
        <dbReference type="ARBA" id="ARBA00023125"/>
    </source>
</evidence>
<proteinExistence type="predicted"/>
<organism evidence="7 8">
    <name type="scientific">Hevea brasiliensis</name>
    <name type="common">Para rubber tree</name>
    <name type="synonym">Siphonia brasiliensis</name>
    <dbReference type="NCBI Taxonomy" id="3981"/>
    <lineage>
        <taxon>Eukaryota</taxon>
        <taxon>Viridiplantae</taxon>
        <taxon>Streptophyta</taxon>
        <taxon>Embryophyta</taxon>
        <taxon>Tracheophyta</taxon>
        <taxon>Spermatophyta</taxon>
        <taxon>Magnoliopsida</taxon>
        <taxon>eudicotyledons</taxon>
        <taxon>Gunneridae</taxon>
        <taxon>Pentapetalae</taxon>
        <taxon>rosids</taxon>
        <taxon>fabids</taxon>
        <taxon>Malpighiales</taxon>
        <taxon>Euphorbiaceae</taxon>
        <taxon>Crotonoideae</taxon>
        <taxon>Micrandreae</taxon>
        <taxon>Hevea</taxon>
    </lineage>
</organism>
<dbReference type="InterPro" id="IPR015300">
    <property type="entry name" value="DNA-bd_pseudobarrel_sf"/>
</dbReference>
<keyword evidence="8" id="KW-1185">Reference proteome</keyword>
<keyword evidence="4" id="KW-0804">Transcription</keyword>
<dbReference type="Proteomes" id="UP001174677">
    <property type="component" value="Chromosome 17"/>
</dbReference>
<dbReference type="Pfam" id="PF03754">
    <property type="entry name" value="At2g31720-like"/>
    <property type="match status" value="1"/>
</dbReference>
<evidence type="ECO:0000256" key="1">
    <source>
        <dbReference type="ARBA" id="ARBA00004123"/>
    </source>
</evidence>
<dbReference type="EMBL" id="JARPOI010000017">
    <property type="protein sequence ID" value="KAJ9139756.1"/>
    <property type="molecule type" value="Genomic_DNA"/>
</dbReference>
<evidence type="ECO:0000256" key="2">
    <source>
        <dbReference type="ARBA" id="ARBA00023015"/>
    </source>
</evidence>
<dbReference type="SUPFAM" id="SSF101936">
    <property type="entry name" value="DNA-binding pseudobarrel domain"/>
    <property type="match status" value="1"/>
</dbReference>
<protein>
    <recommendedName>
        <fullName evidence="9">TF-B3 domain-containing protein</fullName>
    </recommendedName>
</protein>
<gene>
    <name evidence="7" type="ORF">P3X46_030460</name>
</gene>
<evidence type="ECO:0000256" key="4">
    <source>
        <dbReference type="ARBA" id="ARBA00023163"/>
    </source>
</evidence>
<keyword evidence="5" id="KW-0539">Nucleus</keyword>
<evidence type="ECO:0000313" key="7">
    <source>
        <dbReference type="EMBL" id="KAJ9139756.1"/>
    </source>
</evidence>
<accession>A0ABQ9KKA7</accession>
<feature type="region of interest" description="Disordered" evidence="6">
    <location>
        <begin position="149"/>
        <end position="175"/>
    </location>
</feature>
<keyword evidence="3" id="KW-0238">DNA-binding</keyword>
<keyword evidence="2" id="KW-0805">Transcription regulation</keyword>
<sequence length="320" mass="37453">MVSFSSISDGEERKESGVGLLTLEDLKLHHVDINKKVTKFEALLAVTEISSVKWEKKERKKRMNMAKTQRLLKEKALKKPIILHVEDKGIATKDKEFVGEKLLSSAIKFGKELNQKKNVRINTSLKRRNLDYGKDKNWDVVFENGQERRKRYRKENSKSENGIAKGSMPVTPPDLPQEFKKKIKEMHGTELQLVIQKAITDTDTQDAQSRLSMPKRQILCEFLKKVEREKLEKNEEMKVQIMIDPNLKLSDMIFKQWNLGKSNGKTCTSFVFRTHWNDFKKKIGVKKGDIIQVWSFRIEEQLYFILVKVEEEENEQANRR</sequence>
<dbReference type="InterPro" id="IPR005508">
    <property type="entry name" value="At2g31720-like"/>
</dbReference>
<comment type="subcellular location">
    <subcellularLocation>
        <location evidence="1">Nucleus</location>
    </subcellularLocation>
</comment>
<comment type="caution">
    <text evidence="7">The sequence shown here is derived from an EMBL/GenBank/DDBJ whole genome shotgun (WGS) entry which is preliminary data.</text>
</comment>